<evidence type="ECO:0000313" key="2">
    <source>
        <dbReference type="Proteomes" id="UP000234323"/>
    </source>
</evidence>
<reference evidence="1 2" key="1">
    <citation type="submission" date="2015-10" db="EMBL/GenBank/DDBJ databases">
        <title>Genome analyses suggest a sexual origin of heterokaryosis in a supposedly ancient asexual fungus.</title>
        <authorList>
            <person name="Ropars J."/>
            <person name="Sedzielewska K."/>
            <person name="Noel J."/>
            <person name="Charron P."/>
            <person name="Farinelli L."/>
            <person name="Marton T."/>
            <person name="Kruger M."/>
            <person name="Pelin A."/>
            <person name="Brachmann A."/>
            <person name="Corradi N."/>
        </authorList>
    </citation>
    <scope>NUCLEOTIDE SEQUENCE [LARGE SCALE GENOMIC DNA]</scope>
    <source>
        <strain evidence="1 2">A4</strain>
    </source>
</reference>
<gene>
    <name evidence="1" type="ORF">RhiirA4_483469</name>
</gene>
<name>A0A2I1HMN4_9GLOM</name>
<accession>A0A2I1HMN4</accession>
<sequence>MEQPYQSVDCLGQTHKWTDTGVISYYKENMRKPCSDVCIKKRTNLWPNGIVPYEFDNNVSLELELIEPQERCIQAKPGTKGTFVTGQRVKLSAYDIKALNALYPRSPTSRTSLKGKGSNRFRRLTC</sequence>
<comment type="caution">
    <text evidence="1">The sequence shown here is derived from an EMBL/GenBank/DDBJ whole genome shotgun (WGS) entry which is preliminary data.</text>
</comment>
<dbReference type="EMBL" id="LLXI01003987">
    <property type="protein sequence ID" value="PKY60127.1"/>
    <property type="molecule type" value="Genomic_DNA"/>
</dbReference>
<dbReference type="AlphaFoldDB" id="A0A2I1HMN4"/>
<evidence type="ECO:0000313" key="1">
    <source>
        <dbReference type="EMBL" id="PKY60127.1"/>
    </source>
</evidence>
<keyword evidence="2" id="KW-1185">Reference proteome</keyword>
<proteinExistence type="predicted"/>
<protein>
    <submittedName>
        <fullName evidence="1">Uncharacterized protein</fullName>
    </submittedName>
</protein>
<organism evidence="1 2">
    <name type="scientific">Rhizophagus irregularis</name>
    <dbReference type="NCBI Taxonomy" id="588596"/>
    <lineage>
        <taxon>Eukaryota</taxon>
        <taxon>Fungi</taxon>
        <taxon>Fungi incertae sedis</taxon>
        <taxon>Mucoromycota</taxon>
        <taxon>Glomeromycotina</taxon>
        <taxon>Glomeromycetes</taxon>
        <taxon>Glomerales</taxon>
        <taxon>Glomeraceae</taxon>
        <taxon>Rhizophagus</taxon>
    </lineage>
</organism>
<dbReference type="VEuPathDB" id="FungiDB:FUN_005044"/>
<dbReference type="Proteomes" id="UP000234323">
    <property type="component" value="Unassembled WGS sequence"/>
</dbReference>